<dbReference type="InterPro" id="IPR029044">
    <property type="entry name" value="Nucleotide-diphossugar_trans"/>
</dbReference>
<dbReference type="InterPro" id="IPR001173">
    <property type="entry name" value="Glyco_trans_2-like"/>
</dbReference>
<evidence type="ECO:0000259" key="1">
    <source>
        <dbReference type="Pfam" id="PF00535"/>
    </source>
</evidence>
<dbReference type="SUPFAM" id="SSF53448">
    <property type="entry name" value="Nucleotide-diphospho-sugar transferases"/>
    <property type="match status" value="1"/>
</dbReference>
<keyword evidence="3" id="KW-1185">Reference proteome</keyword>
<organism evidence="2 3">
    <name type="scientific">Salarias fasciatus</name>
    <name type="common">Jewelled blenny</name>
    <name type="synonym">Blennius fasciatus</name>
    <dbReference type="NCBI Taxonomy" id="181472"/>
    <lineage>
        <taxon>Eukaryota</taxon>
        <taxon>Metazoa</taxon>
        <taxon>Chordata</taxon>
        <taxon>Craniata</taxon>
        <taxon>Vertebrata</taxon>
        <taxon>Euteleostomi</taxon>
        <taxon>Actinopterygii</taxon>
        <taxon>Neopterygii</taxon>
        <taxon>Teleostei</taxon>
        <taxon>Neoteleostei</taxon>
        <taxon>Acanthomorphata</taxon>
        <taxon>Ovalentaria</taxon>
        <taxon>Blenniimorphae</taxon>
        <taxon>Blenniiformes</taxon>
        <taxon>Blennioidei</taxon>
        <taxon>Blenniidae</taxon>
        <taxon>Salariinae</taxon>
        <taxon>Salarias</taxon>
    </lineage>
</organism>
<reference evidence="2" key="3">
    <citation type="submission" date="2025-09" db="UniProtKB">
        <authorList>
            <consortium name="Ensembl"/>
        </authorList>
    </citation>
    <scope>IDENTIFICATION</scope>
</reference>
<dbReference type="GO" id="GO:0019276">
    <property type="term" value="P:UDP-N-acetylgalactosamine metabolic process"/>
    <property type="evidence" value="ECO:0007669"/>
    <property type="project" value="TreeGrafter"/>
</dbReference>
<dbReference type="InParanoid" id="A0A672IAJ0"/>
<dbReference type="Ensembl" id="ENSSFAT00005039366.1">
    <property type="protein sequence ID" value="ENSSFAP00005037955.1"/>
    <property type="gene ID" value="ENSSFAG00005019051.1"/>
</dbReference>
<dbReference type="AlphaFoldDB" id="A0A672IAJ0"/>
<dbReference type="GO" id="GO:0006047">
    <property type="term" value="P:UDP-N-acetylglucosamine metabolic process"/>
    <property type="evidence" value="ECO:0007669"/>
    <property type="project" value="TreeGrafter"/>
</dbReference>
<name>A0A672IAJ0_SALFA</name>
<dbReference type="Pfam" id="PF00535">
    <property type="entry name" value="Glycos_transf_2"/>
    <property type="match status" value="1"/>
</dbReference>
<dbReference type="OMA" id="YFICINT"/>
<proteinExistence type="predicted"/>
<dbReference type="PANTHER" id="PTHR15046:SF2">
    <property type="entry name" value="BETA-1,4 N-ACETYLGALACTOSAMINYLTRANSFERASE 2"/>
    <property type="match status" value="1"/>
</dbReference>
<accession>A0A672IAJ0</accession>
<sequence length="416" mass="47782">MYNYCLGRNMKLLFLKGGNIRCSRWRSIFQSSRSTFPRQPPPSPPCSCTRGSVLLKDLLPKEQREAIMQRRAKEFQQHKYLFSQLHCVPLLHRTSSVLSKLLYALPNSPLQYPIQGYTVRSLISIDLKCAGTRELSIESSSLVFLNELLAKVSYTSSIYHINTGDLELEMRTFLRYPQLKVLLASIQQFYPNITVIIADDSLEPERISGKNIQQYIMPPAQGWFAGRNLAVSQVITKYFLWVDDDFIFTQNTKIEEFLKVMEAVPELDVVGGSLEGNTGNRFCFSLLYEEGDDVEGGCLIRKYGETFHPLPDFPKCSFTHGVVNFFLARTDAVRRVGFDPQLQRVGHSEFFMDGLGLMMVATCKDVEVGHQRKTKENNNPRYQEFRKPKNIGGFKSQLHYFKNHLKCVRYSFKASE</sequence>
<evidence type="ECO:0000313" key="3">
    <source>
        <dbReference type="Proteomes" id="UP000472267"/>
    </source>
</evidence>
<reference evidence="2" key="1">
    <citation type="submission" date="2019-06" db="EMBL/GenBank/DDBJ databases">
        <authorList>
            <consortium name="Wellcome Sanger Institute Data Sharing"/>
        </authorList>
    </citation>
    <scope>NUCLEOTIDE SEQUENCE [LARGE SCALE GENOMIC DNA]</scope>
</reference>
<dbReference type="Gene3D" id="3.90.550.10">
    <property type="entry name" value="Spore Coat Polysaccharide Biosynthesis Protein SpsA, Chain A"/>
    <property type="match status" value="1"/>
</dbReference>
<dbReference type="FunCoup" id="A0A672IAJ0">
    <property type="interactions" value="4"/>
</dbReference>
<feature type="domain" description="Glycosyltransferase 2-like" evidence="1">
    <location>
        <begin position="173"/>
        <end position="282"/>
    </location>
</feature>
<reference evidence="2" key="2">
    <citation type="submission" date="2025-08" db="UniProtKB">
        <authorList>
            <consortium name="Ensembl"/>
        </authorList>
    </citation>
    <scope>IDENTIFICATION</scope>
</reference>
<protein>
    <recommendedName>
        <fullName evidence="1">Glycosyltransferase 2-like domain-containing protein</fullName>
    </recommendedName>
</protein>
<dbReference type="Proteomes" id="UP000472267">
    <property type="component" value="Chromosome 4"/>
</dbReference>
<dbReference type="CDD" id="cd00761">
    <property type="entry name" value="Glyco_tranf_GTA_type"/>
    <property type="match status" value="1"/>
</dbReference>
<dbReference type="GO" id="GO:0008376">
    <property type="term" value="F:acetylgalactosaminyltransferase activity"/>
    <property type="evidence" value="ECO:0007669"/>
    <property type="project" value="TreeGrafter"/>
</dbReference>
<evidence type="ECO:0000313" key="2">
    <source>
        <dbReference type="Ensembl" id="ENSSFAP00005037955.1"/>
    </source>
</evidence>
<dbReference type="PANTHER" id="PTHR15046">
    <property type="entry name" value="GLYCO_TRANS_2-LIKE DOMAIN-CONTAINING PROTEIN"/>
    <property type="match status" value="1"/>
</dbReference>